<reference evidence="3" key="1">
    <citation type="submission" date="2017-01" db="EMBL/GenBank/DDBJ databases">
        <title>Genome Analysis of Deinococcus marmoris KOPRI26562.</title>
        <authorList>
            <person name="Kim J.H."/>
            <person name="Oh H.-M."/>
        </authorList>
    </citation>
    <scope>NUCLEOTIDE SEQUENCE [LARGE SCALE GENOMIC DNA]</scope>
    <source>
        <strain evidence="3">PAMC 26633</strain>
    </source>
</reference>
<name>A0A226WN35_CABSO</name>
<keyword evidence="1" id="KW-0812">Transmembrane</keyword>
<dbReference type="Proteomes" id="UP000214720">
    <property type="component" value="Unassembled WGS sequence"/>
</dbReference>
<feature type="transmembrane region" description="Helical" evidence="1">
    <location>
        <begin position="30"/>
        <end position="49"/>
    </location>
</feature>
<protein>
    <submittedName>
        <fullName evidence="2">Arginine/ornithine antiporter ArcD</fullName>
    </submittedName>
</protein>
<gene>
    <name evidence="2" type="ORF">BSU04_43315</name>
</gene>
<dbReference type="AlphaFoldDB" id="A0A226WN35"/>
<keyword evidence="1" id="KW-1133">Transmembrane helix</keyword>
<organism evidence="2 3">
    <name type="scientific">Caballeronia sordidicola</name>
    <name type="common">Burkholderia sordidicola</name>
    <dbReference type="NCBI Taxonomy" id="196367"/>
    <lineage>
        <taxon>Bacteria</taxon>
        <taxon>Pseudomonadati</taxon>
        <taxon>Pseudomonadota</taxon>
        <taxon>Betaproteobacteria</taxon>
        <taxon>Burkholderiales</taxon>
        <taxon>Burkholderiaceae</taxon>
        <taxon>Caballeronia</taxon>
    </lineage>
</organism>
<sequence>MKNVAEPLTSKSSPASGPVFNIAEPQQLKLALLTALVVGSMVGSGVFSLPQNMRPARARALSSWAG</sequence>
<evidence type="ECO:0000256" key="1">
    <source>
        <dbReference type="SAM" id="Phobius"/>
    </source>
</evidence>
<comment type="caution">
    <text evidence="2">The sequence shown here is derived from an EMBL/GenBank/DDBJ whole genome shotgun (WGS) entry which is preliminary data.</text>
</comment>
<proteinExistence type="predicted"/>
<evidence type="ECO:0000313" key="2">
    <source>
        <dbReference type="EMBL" id="OXC72177.1"/>
    </source>
</evidence>
<accession>A0A226WN35</accession>
<evidence type="ECO:0000313" key="3">
    <source>
        <dbReference type="Proteomes" id="UP000214720"/>
    </source>
</evidence>
<dbReference type="EMBL" id="MTHB01000280">
    <property type="protein sequence ID" value="OXC72177.1"/>
    <property type="molecule type" value="Genomic_DNA"/>
</dbReference>
<keyword evidence="1" id="KW-0472">Membrane</keyword>